<dbReference type="SMART" id="SM00225">
    <property type="entry name" value="BTB"/>
    <property type="match status" value="1"/>
</dbReference>
<dbReference type="EMBL" id="BMAO01010690">
    <property type="protein sequence ID" value="GFQ68826.1"/>
    <property type="molecule type" value="Genomic_DNA"/>
</dbReference>
<evidence type="ECO:0000256" key="1">
    <source>
        <dbReference type="ARBA" id="ARBA00013699"/>
    </source>
</evidence>
<evidence type="ECO:0000313" key="6">
    <source>
        <dbReference type="EMBL" id="GFQ68826.1"/>
    </source>
</evidence>
<dbReference type="PIRSF" id="PIRSF037037">
    <property type="entry name" value="Kelch-like_protein_gigaxonin"/>
    <property type="match status" value="1"/>
</dbReference>
<evidence type="ECO:0000259" key="5">
    <source>
        <dbReference type="PROSITE" id="PS50097"/>
    </source>
</evidence>
<dbReference type="PANTHER" id="PTHR45632:SF3">
    <property type="entry name" value="KELCH-LIKE PROTEIN 32"/>
    <property type="match status" value="1"/>
</dbReference>
<comment type="function">
    <text evidence="4">Probable substrate-specific adapter of an E3 ubiquitin-protein ligase complex which mediates the ubiquitination and subsequent proteasomal degradation of target proteins. May have a role in synapse differentiation and growth.</text>
</comment>
<dbReference type="Pfam" id="PF00651">
    <property type="entry name" value="BTB"/>
    <property type="match status" value="1"/>
</dbReference>
<proteinExistence type="predicted"/>
<keyword evidence="2" id="KW-0880">Kelch repeat</keyword>
<organism evidence="6 7">
    <name type="scientific">Trichonephila clavata</name>
    <name type="common">Joro spider</name>
    <name type="synonym">Nephila clavata</name>
    <dbReference type="NCBI Taxonomy" id="2740835"/>
    <lineage>
        <taxon>Eukaryota</taxon>
        <taxon>Metazoa</taxon>
        <taxon>Ecdysozoa</taxon>
        <taxon>Arthropoda</taxon>
        <taxon>Chelicerata</taxon>
        <taxon>Arachnida</taxon>
        <taxon>Araneae</taxon>
        <taxon>Araneomorphae</taxon>
        <taxon>Entelegynae</taxon>
        <taxon>Araneoidea</taxon>
        <taxon>Nephilidae</taxon>
        <taxon>Trichonephila</taxon>
    </lineage>
</organism>
<dbReference type="OrthoDB" id="6424939at2759"/>
<dbReference type="Pfam" id="PF24681">
    <property type="entry name" value="Kelch_KLHDC2_KLHL20_DRC7"/>
    <property type="match status" value="1"/>
</dbReference>
<dbReference type="PANTHER" id="PTHR45632">
    <property type="entry name" value="LD33804P"/>
    <property type="match status" value="1"/>
</dbReference>
<dbReference type="InterPro" id="IPR006652">
    <property type="entry name" value="Kelch_1"/>
</dbReference>
<dbReference type="InterPro" id="IPR011705">
    <property type="entry name" value="BACK"/>
</dbReference>
<dbReference type="SUPFAM" id="SSF54695">
    <property type="entry name" value="POZ domain"/>
    <property type="match status" value="1"/>
</dbReference>
<accession>A0A8X6KBM1</accession>
<evidence type="ECO:0000256" key="4">
    <source>
        <dbReference type="ARBA" id="ARBA00043912"/>
    </source>
</evidence>
<dbReference type="Pfam" id="PF07707">
    <property type="entry name" value="BACK"/>
    <property type="match status" value="1"/>
</dbReference>
<dbReference type="InterPro" id="IPR015915">
    <property type="entry name" value="Kelch-typ_b-propeller"/>
</dbReference>
<dbReference type="InterPro" id="IPR011333">
    <property type="entry name" value="SKP1/BTB/POZ_sf"/>
</dbReference>
<evidence type="ECO:0000256" key="2">
    <source>
        <dbReference type="ARBA" id="ARBA00022441"/>
    </source>
</evidence>
<keyword evidence="7" id="KW-1185">Reference proteome</keyword>
<comment type="caution">
    <text evidence="6">The sequence shown here is derived from an EMBL/GenBank/DDBJ whole genome shotgun (WGS) entry which is preliminary data.</text>
</comment>
<dbReference type="SUPFAM" id="SSF50965">
    <property type="entry name" value="Galactose oxidase, central domain"/>
    <property type="match status" value="2"/>
</dbReference>
<protein>
    <recommendedName>
        <fullName evidence="1">Kelch-like protein diablo</fullName>
    </recommendedName>
</protein>
<dbReference type="Gene3D" id="3.30.710.10">
    <property type="entry name" value="Potassium Channel Kv1.1, Chain A"/>
    <property type="match status" value="1"/>
</dbReference>
<dbReference type="AlphaFoldDB" id="A0A8X6KBM1"/>
<dbReference type="Pfam" id="PF01344">
    <property type="entry name" value="Kelch_1"/>
    <property type="match status" value="1"/>
</dbReference>
<gene>
    <name evidence="6" type="primary">Klhl10</name>
    <name evidence="6" type="ORF">TNCT_306151</name>
</gene>
<dbReference type="InterPro" id="IPR000210">
    <property type="entry name" value="BTB/POZ_dom"/>
</dbReference>
<evidence type="ECO:0000256" key="3">
    <source>
        <dbReference type="ARBA" id="ARBA00022737"/>
    </source>
</evidence>
<evidence type="ECO:0000313" key="7">
    <source>
        <dbReference type="Proteomes" id="UP000887116"/>
    </source>
</evidence>
<keyword evidence="3" id="KW-0677">Repeat</keyword>
<feature type="domain" description="BTB" evidence="5">
    <location>
        <begin position="28"/>
        <end position="103"/>
    </location>
</feature>
<reference evidence="6" key="1">
    <citation type="submission" date="2020-07" db="EMBL/GenBank/DDBJ databases">
        <title>Multicomponent nature underlies the extraordinary mechanical properties of spider dragline silk.</title>
        <authorList>
            <person name="Kono N."/>
            <person name="Nakamura H."/>
            <person name="Mori M."/>
            <person name="Yoshida Y."/>
            <person name="Ohtoshi R."/>
            <person name="Malay A.D."/>
            <person name="Moran D.A.P."/>
            <person name="Tomita M."/>
            <person name="Numata K."/>
            <person name="Arakawa K."/>
        </authorList>
    </citation>
    <scope>NUCLEOTIDE SEQUENCE</scope>
</reference>
<name>A0A8X6KBM1_TRICU</name>
<dbReference type="Gene3D" id="2.120.10.80">
    <property type="entry name" value="Kelch-type beta propeller"/>
    <property type="match status" value="2"/>
</dbReference>
<dbReference type="PROSITE" id="PS50097">
    <property type="entry name" value="BTB"/>
    <property type="match status" value="1"/>
</dbReference>
<dbReference type="InterPro" id="IPR017096">
    <property type="entry name" value="BTB-kelch_protein"/>
</dbReference>
<dbReference type="GO" id="GO:0003779">
    <property type="term" value="F:actin binding"/>
    <property type="evidence" value="ECO:0007669"/>
    <property type="project" value="UniProtKB-KW"/>
</dbReference>
<dbReference type="SMART" id="SM00875">
    <property type="entry name" value="BACK"/>
    <property type="match status" value="1"/>
</dbReference>
<dbReference type="InterPro" id="IPR011043">
    <property type="entry name" value="Gal_Oxase/kelch_b-propeller"/>
</dbReference>
<dbReference type="SMART" id="SM00612">
    <property type="entry name" value="Kelch"/>
    <property type="match status" value="5"/>
</dbReference>
<dbReference type="Gene3D" id="1.25.40.420">
    <property type="match status" value="1"/>
</dbReference>
<sequence>MSYIFEDADYTEGTLHCLNNMRILGQGCDAVLSTEDGGMFRVHKSIMSWCSTYFRTVFTTSLVNNDCGDGSQTRTFIIIPNISSSMLEVIIQYAYSGITLVSEENVELLLPAADQFNVLGMVKVCTEFLVNKLDPRNCLGIWKFGKEYFVFELEKETFKYILDHFLEIAEKSIEYLDLFLSDLKCILKEDSLNVQRELLIWKSLKRWINHDAPKRQHYVHGLLKYMRLAVMPVKDFQDLINDPIVFKNVQCWPYVSQVAKFILKDLKHFLQPNESLKENLLFMPRLPRQILLCLGGWSQDGPTSLFETYDCRGDLWKQIEMEDSIGHRVYHQSIALGKYVYVVGGSDGFSAINSCFRFDTETKKYEEMSPMHEHRCFVSAVELNGKIYAIGGFDGSEERSKTAECFTPKNNQWDYIASMSCKRSDASACHIRNRIFIAGGFDGKAYLHSAEVYFVDFNQWCMLPPMNSCRSGLGCATVGDYIYAIGGCNGVKRLKTVEKYDITSKQWYATKPMKKPRSNFAIQVLENKIYVLGGYDDVEDTTTDDAECFDPTTSKWKRIAPMKVGRSGLSSCLLSGLKNVQDYTLDIESRSVLNKYFSEDVTETIESLDINSSNDSQATYQIISF</sequence>
<dbReference type="Proteomes" id="UP000887116">
    <property type="component" value="Unassembled WGS sequence"/>
</dbReference>